<feature type="transmembrane region" description="Helical" evidence="11">
    <location>
        <begin position="187"/>
        <end position="211"/>
    </location>
</feature>
<dbReference type="PRINTS" id="PR00237">
    <property type="entry name" value="GPCRRHODOPSN"/>
</dbReference>
<evidence type="ECO:0000256" key="9">
    <source>
        <dbReference type="ARBA" id="ARBA00023224"/>
    </source>
</evidence>
<protein>
    <recommendedName>
        <fullName evidence="12">G-protein coupled receptors family 1 profile domain-containing protein</fullName>
    </recommendedName>
</protein>
<keyword evidence="14" id="KW-1185">Reference proteome</keyword>
<dbReference type="PROSITE" id="PS50262">
    <property type="entry name" value="G_PROTEIN_RECEP_F1_2"/>
    <property type="match status" value="1"/>
</dbReference>
<dbReference type="InterPro" id="IPR017452">
    <property type="entry name" value="GPCR_Rhodpsn_7TM"/>
</dbReference>
<dbReference type="AlphaFoldDB" id="A0AAU9XDQ8"/>
<feature type="region of interest" description="Disordered" evidence="10">
    <location>
        <begin position="1"/>
        <end position="25"/>
    </location>
</feature>
<feature type="transmembrane region" description="Helical" evidence="11">
    <location>
        <begin position="242"/>
        <end position="266"/>
    </location>
</feature>
<dbReference type="PANTHER" id="PTHR24246:SF27">
    <property type="entry name" value="ADENOSINE RECEPTOR, ISOFORM A"/>
    <property type="match status" value="1"/>
</dbReference>
<evidence type="ECO:0000256" key="11">
    <source>
        <dbReference type="SAM" id="Phobius"/>
    </source>
</evidence>
<feature type="transmembrane region" description="Helical" evidence="11">
    <location>
        <begin position="72"/>
        <end position="95"/>
    </location>
</feature>
<comment type="caution">
    <text evidence="13">The sequence shown here is derived from an EMBL/GenBank/DDBJ whole genome shotgun (WGS) entry which is preliminary data.</text>
</comment>
<gene>
    <name evidence="13" type="ORF">PMEA_00022519</name>
</gene>
<evidence type="ECO:0000256" key="5">
    <source>
        <dbReference type="ARBA" id="ARBA00023040"/>
    </source>
</evidence>
<keyword evidence="4 11" id="KW-1133">Transmembrane helix</keyword>
<feature type="transmembrane region" description="Helical" evidence="11">
    <location>
        <begin position="36"/>
        <end position="60"/>
    </location>
</feature>
<evidence type="ECO:0000256" key="3">
    <source>
        <dbReference type="ARBA" id="ARBA00022692"/>
    </source>
</evidence>
<evidence type="ECO:0000256" key="8">
    <source>
        <dbReference type="ARBA" id="ARBA00023180"/>
    </source>
</evidence>
<dbReference type="SUPFAM" id="SSF81321">
    <property type="entry name" value="Family A G protein-coupled receptor-like"/>
    <property type="match status" value="1"/>
</dbReference>
<evidence type="ECO:0000313" key="14">
    <source>
        <dbReference type="Proteomes" id="UP001159428"/>
    </source>
</evidence>
<dbReference type="InterPro" id="IPR000276">
    <property type="entry name" value="GPCR_Rhodpsn"/>
</dbReference>
<dbReference type="Pfam" id="PF00001">
    <property type="entry name" value="7tm_1"/>
    <property type="match status" value="1"/>
</dbReference>
<accession>A0AAU9XDQ8</accession>
<evidence type="ECO:0000256" key="6">
    <source>
        <dbReference type="ARBA" id="ARBA00023136"/>
    </source>
</evidence>
<evidence type="ECO:0000256" key="4">
    <source>
        <dbReference type="ARBA" id="ARBA00022989"/>
    </source>
</evidence>
<comment type="subcellular location">
    <subcellularLocation>
        <location evidence="1">Cell membrane</location>
        <topology evidence="1">Multi-pass membrane protein</topology>
    </subcellularLocation>
</comment>
<sequence>MEDFVSENSTSLKGISNETSGTSQKSFSRHSEQETFAFVVIYVTLALLVILGNSLIIAVFTRNRKLRTATNLFFVSLAVSDLFVGTFSIPSWIYILLYDLNHLARSTFNLSFRAVYIFVDISSALVSIAHLTAISIERNFSISRPLKHRAMARVYYHVAIAATWLYGLAITYIFVSDFKAVPWQKYRVLLITIGGFVLPLFVIICMYADIYKSVKLFNIRRRSYSTNSLQRKVIREKATAKTVLIVTSVFVVSWLPFYTLSMLFIFCPKVVPQGVSLFHLLDFVKFLHYSNSAMNPVVYTYRIREVRTTLLKFVAPCLAQAPIPKAPAMPIAPQRQLVAHVHGTSRHSV</sequence>
<proteinExistence type="predicted"/>
<evidence type="ECO:0000256" key="2">
    <source>
        <dbReference type="ARBA" id="ARBA00022475"/>
    </source>
</evidence>
<dbReference type="EMBL" id="CALNXJ010000040">
    <property type="protein sequence ID" value="CAH3145338.1"/>
    <property type="molecule type" value="Genomic_DNA"/>
</dbReference>
<dbReference type="PANTHER" id="PTHR24246">
    <property type="entry name" value="OLFACTORY RECEPTOR AND ADENOSINE RECEPTOR"/>
    <property type="match status" value="1"/>
</dbReference>
<feature type="domain" description="G-protein coupled receptors family 1 profile" evidence="12">
    <location>
        <begin position="52"/>
        <end position="299"/>
    </location>
</feature>
<feature type="non-terminal residue" evidence="13">
    <location>
        <position position="349"/>
    </location>
</feature>
<keyword evidence="8" id="KW-0325">Glycoprotein</keyword>
<keyword evidence="6 11" id="KW-0472">Membrane</keyword>
<keyword evidence="3 11" id="KW-0812">Transmembrane</keyword>
<dbReference type="SMART" id="SM01381">
    <property type="entry name" value="7TM_GPCR_Srsx"/>
    <property type="match status" value="1"/>
</dbReference>
<dbReference type="GO" id="GO:0004930">
    <property type="term" value="F:G protein-coupled receptor activity"/>
    <property type="evidence" value="ECO:0007669"/>
    <property type="project" value="UniProtKB-KW"/>
</dbReference>
<keyword evidence="9" id="KW-0807">Transducer</keyword>
<organism evidence="13 14">
    <name type="scientific">Pocillopora meandrina</name>
    <dbReference type="NCBI Taxonomy" id="46732"/>
    <lineage>
        <taxon>Eukaryota</taxon>
        <taxon>Metazoa</taxon>
        <taxon>Cnidaria</taxon>
        <taxon>Anthozoa</taxon>
        <taxon>Hexacorallia</taxon>
        <taxon>Scleractinia</taxon>
        <taxon>Astrocoeniina</taxon>
        <taxon>Pocilloporidae</taxon>
        <taxon>Pocillopora</taxon>
    </lineage>
</organism>
<dbReference type="GO" id="GO:0005886">
    <property type="term" value="C:plasma membrane"/>
    <property type="evidence" value="ECO:0007669"/>
    <property type="project" value="UniProtKB-SubCell"/>
</dbReference>
<keyword evidence="5" id="KW-0297">G-protein coupled receptor</keyword>
<name>A0AAU9XDQ8_9CNID</name>
<evidence type="ECO:0000256" key="7">
    <source>
        <dbReference type="ARBA" id="ARBA00023170"/>
    </source>
</evidence>
<evidence type="ECO:0000259" key="12">
    <source>
        <dbReference type="PROSITE" id="PS50262"/>
    </source>
</evidence>
<evidence type="ECO:0000256" key="1">
    <source>
        <dbReference type="ARBA" id="ARBA00004651"/>
    </source>
</evidence>
<feature type="transmembrane region" description="Helical" evidence="11">
    <location>
        <begin position="154"/>
        <end position="175"/>
    </location>
</feature>
<dbReference type="Proteomes" id="UP001159428">
    <property type="component" value="Unassembled WGS sequence"/>
</dbReference>
<evidence type="ECO:0000256" key="10">
    <source>
        <dbReference type="SAM" id="MobiDB-lite"/>
    </source>
</evidence>
<feature type="transmembrane region" description="Helical" evidence="11">
    <location>
        <begin position="115"/>
        <end position="134"/>
    </location>
</feature>
<keyword evidence="2" id="KW-1003">Cell membrane</keyword>
<reference evidence="13 14" key="1">
    <citation type="submission" date="2022-05" db="EMBL/GenBank/DDBJ databases">
        <authorList>
            <consortium name="Genoscope - CEA"/>
            <person name="William W."/>
        </authorList>
    </citation>
    <scope>NUCLEOTIDE SEQUENCE [LARGE SCALE GENOMIC DNA]</scope>
</reference>
<evidence type="ECO:0000313" key="13">
    <source>
        <dbReference type="EMBL" id="CAH3145338.1"/>
    </source>
</evidence>
<dbReference type="Gene3D" id="1.20.1070.10">
    <property type="entry name" value="Rhodopsin 7-helix transmembrane proteins"/>
    <property type="match status" value="1"/>
</dbReference>
<keyword evidence="7" id="KW-0675">Receptor</keyword>